<dbReference type="InterPro" id="IPR021215">
    <property type="entry name" value="DUF2752"/>
</dbReference>
<dbReference type="EMBL" id="CZKA01000004">
    <property type="protein sequence ID" value="CUR54053.1"/>
    <property type="molecule type" value="Genomic_DNA"/>
</dbReference>
<name>A0A2P2BWE0_9ZZZZ</name>
<keyword evidence="1" id="KW-1133">Transmembrane helix</keyword>
<feature type="transmembrane region" description="Helical" evidence="1">
    <location>
        <begin position="17"/>
        <end position="36"/>
    </location>
</feature>
<accession>A0A2P2BWE0</accession>
<organism evidence="2">
    <name type="scientific">metagenome</name>
    <dbReference type="NCBI Taxonomy" id="256318"/>
    <lineage>
        <taxon>unclassified sequences</taxon>
        <taxon>metagenomes</taxon>
    </lineage>
</organism>
<dbReference type="AlphaFoldDB" id="A0A2P2BWE0"/>
<feature type="transmembrane region" description="Helical" evidence="1">
    <location>
        <begin position="83"/>
        <end position="101"/>
    </location>
</feature>
<proteinExistence type="predicted"/>
<dbReference type="Pfam" id="PF10825">
    <property type="entry name" value="DUF2752"/>
    <property type="match status" value="1"/>
</dbReference>
<evidence type="ECO:0000256" key="1">
    <source>
        <dbReference type="SAM" id="Phobius"/>
    </source>
</evidence>
<keyword evidence="1" id="KW-0472">Membrane</keyword>
<evidence type="ECO:0008006" key="3">
    <source>
        <dbReference type="Google" id="ProtNLM"/>
    </source>
</evidence>
<gene>
    <name evidence="2" type="ORF">NOCA2120086</name>
</gene>
<sequence length="144" mass="15297">MTLGLEQPATAERGRRILPAALTIGGLAAATLALRLRDPHVQGSWGVCPSYALFGVYCPGCGGLRAVNDLAHGDLAAAVSSNLLLVASVPLVVFLLGRWLLDGWRGTTRPPGLLTTPWFYVTLVVLLVAFTLLRNLPGGEWLQP</sequence>
<evidence type="ECO:0000313" key="2">
    <source>
        <dbReference type="EMBL" id="CUR54053.1"/>
    </source>
</evidence>
<feature type="transmembrane region" description="Helical" evidence="1">
    <location>
        <begin position="113"/>
        <end position="133"/>
    </location>
</feature>
<protein>
    <recommendedName>
        <fullName evidence="3">DUF2752 domain-containing protein</fullName>
    </recommendedName>
</protein>
<reference evidence="2" key="1">
    <citation type="submission" date="2015-08" db="EMBL/GenBank/DDBJ databases">
        <authorList>
            <person name="Babu N.S."/>
            <person name="Beckwith C.J."/>
            <person name="Beseler K.G."/>
            <person name="Brison A."/>
            <person name="Carone J.V."/>
            <person name="Caskin T.P."/>
            <person name="Diamond M."/>
            <person name="Durham M.E."/>
            <person name="Foxe J.M."/>
            <person name="Go M."/>
            <person name="Henderson B.A."/>
            <person name="Jones I.B."/>
            <person name="McGettigan J.A."/>
            <person name="Micheletti S.J."/>
            <person name="Nasrallah M.E."/>
            <person name="Ortiz D."/>
            <person name="Piller C.R."/>
            <person name="Privatt S.R."/>
            <person name="Schneider S.L."/>
            <person name="Sharp S."/>
            <person name="Smith T.C."/>
            <person name="Stanton J.D."/>
            <person name="Ullery H.E."/>
            <person name="Wilson R.J."/>
            <person name="Serrano M.G."/>
            <person name="Buck G."/>
            <person name="Lee V."/>
            <person name="Wang Y."/>
            <person name="Carvalho R."/>
            <person name="Voegtly L."/>
            <person name="Shi R."/>
            <person name="Duckworth R."/>
            <person name="Johnson A."/>
            <person name="Loviza R."/>
            <person name="Walstead R."/>
            <person name="Shah Z."/>
            <person name="Kiflezghi M."/>
            <person name="Wade K."/>
            <person name="Ball S.L."/>
            <person name="Bradley K.W."/>
            <person name="Asai D.J."/>
            <person name="Bowman C.A."/>
            <person name="Russell D.A."/>
            <person name="Pope W.H."/>
            <person name="Jacobs-Sera D."/>
            <person name="Hendrix R.W."/>
            <person name="Hatfull G.F."/>
        </authorList>
    </citation>
    <scope>NUCLEOTIDE SEQUENCE</scope>
</reference>
<keyword evidence="1" id="KW-0812">Transmembrane</keyword>